<dbReference type="InterPro" id="IPR012337">
    <property type="entry name" value="RNaseH-like_sf"/>
</dbReference>
<dbReference type="OrthoDB" id="4365070at2759"/>
<dbReference type="Pfam" id="PF24626">
    <property type="entry name" value="SH3_Tf2-1"/>
    <property type="match status" value="1"/>
</dbReference>
<dbReference type="PANTHER" id="PTHR24559">
    <property type="entry name" value="TRANSPOSON TY3-I GAG-POL POLYPROTEIN"/>
    <property type="match status" value="1"/>
</dbReference>
<organism evidence="4 5">
    <name type="scientific">Moniliophthora roreri (strain MCA 2997)</name>
    <name type="common">Cocoa frosty pod rot fungus</name>
    <name type="synonym">Crinipellis roreri</name>
    <dbReference type="NCBI Taxonomy" id="1381753"/>
    <lineage>
        <taxon>Eukaryota</taxon>
        <taxon>Fungi</taxon>
        <taxon>Dikarya</taxon>
        <taxon>Basidiomycota</taxon>
        <taxon>Agaricomycotina</taxon>
        <taxon>Agaricomycetes</taxon>
        <taxon>Agaricomycetidae</taxon>
        <taxon>Agaricales</taxon>
        <taxon>Marasmiineae</taxon>
        <taxon>Marasmiaceae</taxon>
        <taxon>Moniliophthora</taxon>
    </lineage>
</organism>
<dbReference type="EMBL" id="AWSO01002610">
    <property type="protein sequence ID" value="ESK81226.1"/>
    <property type="molecule type" value="Genomic_DNA"/>
</dbReference>
<dbReference type="GO" id="GO:0003723">
    <property type="term" value="F:RNA binding"/>
    <property type="evidence" value="ECO:0007669"/>
    <property type="project" value="UniProtKB-KW"/>
</dbReference>
<dbReference type="Gene3D" id="3.30.420.10">
    <property type="entry name" value="Ribonuclease H-like superfamily/Ribonuclease H"/>
    <property type="match status" value="1"/>
</dbReference>
<evidence type="ECO:0000256" key="1">
    <source>
        <dbReference type="ARBA" id="ARBA00022884"/>
    </source>
</evidence>
<dbReference type="InterPro" id="IPR053134">
    <property type="entry name" value="RNA-dir_DNA_polymerase"/>
</dbReference>
<sequence>MISGIGDEDMILGLPWLRHHNPQIDWEMGEVKFMLKRKIQIRRFQGVLDNNSVEVLIGAKITASQELAHQQQEVKKEIDELIPAYLQGYRDCFKKKKVERFPLSQSYDHAIELKLDFVPRNCKLYPLSPNEQKEQDKFLEENLRKGYIRKSKSPMASPFFFVVKKEKGALQPTQDYRELNKETIKNAYPLPLISELLDKLKGARVFMKLDLRNGYNNVQIKNGDQWKAAFKTNRGLFEPTVMFFGLSNSPATFQAFMNDILSDFIDKGWCVVYMDDVLLFSQDQKEHQERTERLMWQIRKHDLYFKPEKYRDPRFVAEVFQEMGKQLSIKHSMSMAFHPQTDEETKRVNQEIEVYLHIFCAKEQTKWKEYLPLAEFTHNNRTHSVLKNSPFFMMMGYHPRAIPTVFEQTDIPSVDERLQELKRIREETTGLLELARQRMLRREKRDLQTYNVGQKVWLEGKNLTIGYPSKKLAPKREGPFEILEALGPVTYQLKLLHQWKIHPVFHAALLTPFKETEAHRSSFMEPPPDLIEEFEEYEVEAIIGH</sequence>
<dbReference type="HOGENOM" id="CLU_499747_0_0_1"/>
<dbReference type="Pfam" id="PF00078">
    <property type="entry name" value="RVT_1"/>
    <property type="match status" value="1"/>
</dbReference>
<dbReference type="SUPFAM" id="SSF53098">
    <property type="entry name" value="Ribonuclease H-like"/>
    <property type="match status" value="1"/>
</dbReference>
<reference evidence="4 5" key="1">
    <citation type="journal article" date="2014" name="BMC Genomics">
        <title>Genome and secretome analysis of the hemibiotrophic fungal pathogen, Moniliophthora roreri, which causes frosty pod rot disease of cacao: mechanisms of the biotrophic and necrotrophic phases.</title>
        <authorList>
            <person name="Meinhardt L.W."/>
            <person name="Costa G.G.L."/>
            <person name="Thomazella D.P.T."/>
            <person name="Teixeira P.J.P.L."/>
            <person name="Carazzolle M.F."/>
            <person name="Schuster S.C."/>
            <person name="Carlson J.E."/>
            <person name="Guiltinan M.J."/>
            <person name="Mieczkowski P."/>
            <person name="Farmer A."/>
            <person name="Ramaraj T."/>
            <person name="Crozier J."/>
            <person name="Davis R.E."/>
            <person name="Shao J."/>
            <person name="Melnick R.L."/>
            <person name="Pereira G.A.G."/>
            <person name="Bailey B.A."/>
        </authorList>
    </citation>
    <scope>NUCLEOTIDE SEQUENCE [LARGE SCALE GENOMIC DNA]</scope>
    <source>
        <strain evidence="4 5">MCA 2997</strain>
    </source>
</reference>
<dbReference type="Gene3D" id="3.10.10.10">
    <property type="entry name" value="HIV Type 1 Reverse Transcriptase, subunit A, domain 1"/>
    <property type="match status" value="1"/>
</dbReference>
<evidence type="ECO:0008006" key="6">
    <source>
        <dbReference type="Google" id="ProtNLM"/>
    </source>
</evidence>
<dbReference type="SUPFAM" id="SSF56672">
    <property type="entry name" value="DNA/RNA polymerases"/>
    <property type="match status" value="1"/>
</dbReference>
<feature type="domain" description="Integrase catalytic" evidence="3">
    <location>
        <begin position="311"/>
        <end position="398"/>
    </location>
</feature>
<dbReference type="KEGG" id="mrr:Moror_14433"/>
<keyword evidence="1" id="KW-0694">RNA-binding</keyword>
<feature type="domain" description="Reverse transcriptase" evidence="2">
    <location>
        <begin position="144"/>
        <end position="327"/>
    </location>
</feature>
<dbReference type="AlphaFoldDB" id="V2WL25"/>
<dbReference type="Gene3D" id="2.40.70.10">
    <property type="entry name" value="Acid Proteases"/>
    <property type="match status" value="1"/>
</dbReference>
<dbReference type="GO" id="GO:0005634">
    <property type="term" value="C:nucleus"/>
    <property type="evidence" value="ECO:0007669"/>
    <property type="project" value="UniProtKB-ARBA"/>
</dbReference>
<dbReference type="InterPro" id="IPR036397">
    <property type="entry name" value="RNaseH_sf"/>
</dbReference>
<dbReference type="Gene3D" id="3.30.70.270">
    <property type="match status" value="1"/>
</dbReference>
<dbReference type="InterPro" id="IPR043502">
    <property type="entry name" value="DNA/RNA_pol_sf"/>
</dbReference>
<evidence type="ECO:0000259" key="3">
    <source>
        <dbReference type="PROSITE" id="PS50994"/>
    </source>
</evidence>
<proteinExistence type="predicted"/>
<evidence type="ECO:0000259" key="2">
    <source>
        <dbReference type="PROSITE" id="PS50878"/>
    </source>
</evidence>
<accession>V2WL25</accession>
<gene>
    <name evidence="4" type="ORF">Moror_14433</name>
</gene>
<evidence type="ECO:0000313" key="4">
    <source>
        <dbReference type="EMBL" id="ESK81226.1"/>
    </source>
</evidence>
<comment type="caution">
    <text evidence="4">The sequence shown here is derived from an EMBL/GenBank/DDBJ whole genome shotgun (WGS) entry which is preliminary data.</text>
</comment>
<protein>
    <recommendedName>
        <fullName evidence="6">Reverse transcriptase-rnase h-integrase</fullName>
    </recommendedName>
</protein>
<dbReference type="InterPro" id="IPR021109">
    <property type="entry name" value="Peptidase_aspartic_dom_sf"/>
</dbReference>
<dbReference type="InterPro" id="IPR043128">
    <property type="entry name" value="Rev_trsase/Diguanyl_cyclase"/>
</dbReference>
<dbReference type="GO" id="GO:0015074">
    <property type="term" value="P:DNA integration"/>
    <property type="evidence" value="ECO:0007669"/>
    <property type="project" value="InterPro"/>
</dbReference>
<name>V2WL25_MONRO</name>
<dbReference type="CDD" id="cd01647">
    <property type="entry name" value="RT_LTR"/>
    <property type="match status" value="1"/>
</dbReference>
<dbReference type="InterPro" id="IPR000477">
    <property type="entry name" value="RT_dom"/>
</dbReference>
<dbReference type="InterPro" id="IPR056924">
    <property type="entry name" value="SH3_Tf2-1"/>
</dbReference>
<evidence type="ECO:0000313" key="5">
    <source>
        <dbReference type="Proteomes" id="UP000017559"/>
    </source>
</evidence>
<dbReference type="PANTHER" id="PTHR24559:SF440">
    <property type="entry name" value="RIBONUCLEASE H"/>
    <property type="match status" value="1"/>
</dbReference>
<keyword evidence="5" id="KW-1185">Reference proteome</keyword>
<dbReference type="Proteomes" id="UP000017559">
    <property type="component" value="Unassembled WGS sequence"/>
</dbReference>
<dbReference type="InterPro" id="IPR001584">
    <property type="entry name" value="Integrase_cat-core"/>
</dbReference>
<dbReference type="PROSITE" id="PS50994">
    <property type="entry name" value="INTEGRASE"/>
    <property type="match status" value="1"/>
</dbReference>
<dbReference type="PROSITE" id="PS50878">
    <property type="entry name" value="RT_POL"/>
    <property type="match status" value="1"/>
</dbReference>